<feature type="compositionally biased region" description="Polar residues" evidence="1">
    <location>
        <begin position="266"/>
        <end position="276"/>
    </location>
</feature>
<evidence type="ECO:0000313" key="2">
    <source>
        <dbReference type="EMBL" id="CDW72657.1"/>
    </source>
</evidence>
<evidence type="ECO:0000256" key="1">
    <source>
        <dbReference type="SAM" id="MobiDB-lite"/>
    </source>
</evidence>
<reference evidence="2 3" key="1">
    <citation type="submission" date="2014-06" db="EMBL/GenBank/DDBJ databases">
        <authorList>
            <person name="Swart Estienne"/>
        </authorList>
    </citation>
    <scope>NUCLEOTIDE SEQUENCE [LARGE SCALE GENOMIC DNA]</scope>
    <source>
        <strain evidence="2 3">130c</strain>
    </source>
</reference>
<accession>A0A077ZRZ7</accession>
<protein>
    <submittedName>
        <fullName evidence="2">Uncharacterized protein</fullName>
    </submittedName>
</protein>
<evidence type="ECO:0000313" key="3">
    <source>
        <dbReference type="Proteomes" id="UP000039865"/>
    </source>
</evidence>
<dbReference type="AlphaFoldDB" id="A0A077ZRZ7"/>
<dbReference type="Proteomes" id="UP000039865">
    <property type="component" value="Unassembled WGS sequence"/>
</dbReference>
<proteinExistence type="predicted"/>
<feature type="region of interest" description="Disordered" evidence="1">
    <location>
        <begin position="197"/>
        <end position="276"/>
    </location>
</feature>
<gene>
    <name evidence="2" type="primary">Contig14198.g15130</name>
    <name evidence="2" type="ORF">STYLEM_1620</name>
</gene>
<feature type="compositionally biased region" description="Polar residues" evidence="1">
    <location>
        <begin position="197"/>
        <end position="234"/>
    </location>
</feature>
<sequence>MDKVDEKVLLSRLFDYYLSSQDFQILFIKYGLGMNTDNNKSQGIGEDQDTGRSYQSDQLVFYDQFCFDLLTLFGMKLLTFNHSSFEQTLRGLFLSVTTNYQGEIRLKQKSQINVENIWNRNMSMIIQDLKLQKPIPKLGLNDNKTMIIMEETQYSKSQIQFKKLPKHTDSSPHLISNSISQSSLAFRTKIGFNGYEQNNLDQSLSNNDQTSNHSAKNQVSNKRGTSQNQTVQDLQSKRPYSYMKGKRESLSQMLKQNEDQVRSKQVLYSKNPYSHL</sequence>
<dbReference type="InParanoid" id="A0A077ZRZ7"/>
<organism evidence="2 3">
    <name type="scientific">Stylonychia lemnae</name>
    <name type="common">Ciliate</name>
    <dbReference type="NCBI Taxonomy" id="5949"/>
    <lineage>
        <taxon>Eukaryota</taxon>
        <taxon>Sar</taxon>
        <taxon>Alveolata</taxon>
        <taxon>Ciliophora</taxon>
        <taxon>Intramacronucleata</taxon>
        <taxon>Spirotrichea</taxon>
        <taxon>Stichotrichia</taxon>
        <taxon>Sporadotrichida</taxon>
        <taxon>Oxytrichidae</taxon>
        <taxon>Stylonychinae</taxon>
        <taxon>Stylonychia</taxon>
    </lineage>
</organism>
<keyword evidence="3" id="KW-1185">Reference proteome</keyword>
<name>A0A077ZRZ7_STYLE</name>
<dbReference type="EMBL" id="CCKQ01001543">
    <property type="protein sequence ID" value="CDW72657.1"/>
    <property type="molecule type" value="Genomic_DNA"/>
</dbReference>